<dbReference type="InterPro" id="IPR001683">
    <property type="entry name" value="PX_dom"/>
</dbReference>
<dbReference type="SMART" id="SM00312">
    <property type="entry name" value="PX"/>
    <property type="match status" value="1"/>
</dbReference>
<gene>
    <name evidence="4" type="ORF">PEVE_00018622</name>
</gene>
<comment type="caution">
    <text evidence="4">The sequence shown here is derived from an EMBL/GenBank/DDBJ whole genome shotgun (WGS) entry which is preliminary data.</text>
</comment>
<dbReference type="PROSITE" id="PS50195">
    <property type="entry name" value="PX"/>
    <property type="match status" value="1"/>
</dbReference>
<keyword evidence="5" id="KW-1185">Reference proteome</keyword>
<dbReference type="InterPro" id="IPR036871">
    <property type="entry name" value="PX_dom_sf"/>
</dbReference>
<dbReference type="EMBL" id="CALNXI010002520">
    <property type="protein sequence ID" value="CAH3188529.1"/>
    <property type="molecule type" value="Genomic_DNA"/>
</dbReference>
<evidence type="ECO:0000313" key="5">
    <source>
        <dbReference type="Proteomes" id="UP001159427"/>
    </source>
</evidence>
<dbReference type="Gene3D" id="1.20.1270.60">
    <property type="entry name" value="Arfaptin homology (AH) domain/BAR domain"/>
    <property type="match status" value="1"/>
</dbReference>
<feature type="non-terminal residue" evidence="4">
    <location>
        <position position="1"/>
    </location>
</feature>
<comment type="similarity">
    <text evidence="1">Belongs to the sorting nexin family.</text>
</comment>
<dbReference type="PANTHER" id="PTHR46596:SF1">
    <property type="entry name" value="SORTING NEXIN-4"/>
    <property type="match status" value="1"/>
</dbReference>
<reference evidence="4 5" key="1">
    <citation type="submission" date="2022-05" db="EMBL/GenBank/DDBJ databases">
        <authorList>
            <consortium name="Genoscope - CEA"/>
            <person name="William W."/>
        </authorList>
    </citation>
    <scope>NUCLEOTIDE SEQUENCE [LARGE SCALE GENOMIC DNA]</scope>
</reference>
<protein>
    <recommendedName>
        <fullName evidence="3">PX domain-containing protein</fullName>
    </recommendedName>
</protein>
<name>A0ABN8SAG5_9CNID</name>
<evidence type="ECO:0000259" key="3">
    <source>
        <dbReference type="PROSITE" id="PS50195"/>
    </source>
</evidence>
<accession>A0ABN8SAG5</accession>
<feature type="coiled-coil region" evidence="2">
    <location>
        <begin position="370"/>
        <end position="397"/>
    </location>
</feature>
<dbReference type="SUPFAM" id="SSF64268">
    <property type="entry name" value="PX domain"/>
    <property type="match status" value="1"/>
</dbReference>
<feature type="domain" description="PX" evidence="3">
    <location>
        <begin position="44"/>
        <end position="173"/>
    </location>
</feature>
<dbReference type="InterPro" id="IPR034783">
    <property type="entry name" value="SNX4"/>
</dbReference>
<dbReference type="PANTHER" id="PTHR46596">
    <property type="entry name" value="SORTING NEXIN-4"/>
    <property type="match status" value="1"/>
</dbReference>
<dbReference type="Gene3D" id="3.30.1520.10">
    <property type="entry name" value="Phox-like domain"/>
    <property type="match status" value="1"/>
</dbReference>
<dbReference type="InterPro" id="IPR027267">
    <property type="entry name" value="AH/BAR_dom_sf"/>
</dbReference>
<dbReference type="Pfam" id="PF00787">
    <property type="entry name" value="PX"/>
    <property type="match status" value="1"/>
</dbReference>
<evidence type="ECO:0000256" key="1">
    <source>
        <dbReference type="ARBA" id="ARBA00010883"/>
    </source>
</evidence>
<proteinExistence type="inferred from homology"/>
<evidence type="ECO:0000256" key="2">
    <source>
        <dbReference type="SAM" id="Coils"/>
    </source>
</evidence>
<dbReference type="Proteomes" id="UP001159427">
    <property type="component" value="Unassembled WGS sequence"/>
</dbReference>
<evidence type="ECO:0000313" key="4">
    <source>
        <dbReference type="EMBL" id="CAH3188529.1"/>
    </source>
</evidence>
<keyword evidence="2" id="KW-0175">Coiled coil</keyword>
<organism evidence="4 5">
    <name type="scientific">Porites evermanni</name>
    <dbReference type="NCBI Taxonomy" id="104178"/>
    <lineage>
        <taxon>Eukaryota</taxon>
        <taxon>Metazoa</taxon>
        <taxon>Cnidaria</taxon>
        <taxon>Anthozoa</taxon>
        <taxon>Hexacorallia</taxon>
        <taxon>Scleractinia</taxon>
        <taxon>Fungiina</taxon>
        <taxon>Poritidae</taxon>
        <taxon>Porites</taxon>
    </lineage>
</organism>
<sequence length="437" mass="49770">YDTADTDSTHALNNSEENIMADYLGEESAKKVQYFPEGSLLNTMTISIIDSEKRYTDILKEPYTVYLIETKYIDGGPPAGEPDMSSSIWRRYSEFELLRNYLVANFPALVVPPLPEKRIKIAALRIAADKFDPDFIEKRKAALESFLLRCAAHPQLSMDLTFIGFFNQEEGWKEAVQATNYQSKVDSRLKSWSASAKEPDRRFEDMKHYAENLGTNVAAMIKVRQHIADIVYSIHKQHANYGKVFSEWSSLEKEMGDGLQKSGHYMDRLAASVDEVLEDDDMSFSEQLREYLHFADVLKGVAHRQQLRQYDAEKAEDNLSTKKTQRDDMIAQKEAIESGQAPPKSSGFSFKGLSSMIFGAESPEVLGTKISNLEEQISDAEEVVKTTKEDLRVFNEEAVKDYERFRKQEVRDLRGVLAAHIKAQIALCKLVCCICFW</sequence>